<dbReference type="InterPro" id="IPR036136">
    <property type="entry name" value="Nit/Sulf_reduc_fer-like_dom_sf"/>
</dbReference>
<dbReference type="EMBL" id="AP023321">
    <property type="protein sequence ID" value="BCI61303.1"/>
    <property type="molecule type" value="Genomic_DNA"/>
</dbReference>
<name>A0A7I8D7W3_9FIRM</name>
<evidence type="ECO:0000256" key="3">
    <source>
        <dbReference type="ARBA" id="ARBA00022723"/>
    </source>
</evidence>
<keyword evidence="10" id="KW-1185">Reference proteome</keyword>
<protein>
    <submittedName>
        <fullName evidence="9">Ferredoxin--nitrite reductase</fullName>
    </submittedName>
</protein>
<keyword evidence="1" id="KW-0004">4Fe-4S</keyword>
<reference evidence="10" key="1">
    <citation type="submission" date="2020-07" db="EMBL/GenBank/DDBJ databases">
        <title>Complete genome sequencing of Clostridia bacterium strain 12CBH8.</title>
        <authorList>
            <person name="Sakamoto M."/>
            <person name="Murakami T."/>
            <person name="Mori H."/>
        </authorList>
    </citation>
    <scope>NUCLEOTIDE SEQUENCE [LARGE SCALE GENOMIC DNA]</scope>
    <source>
        <strain evidence="10">12CBH8</strain>
    </source>
</reference>
<dbReference type="InterPro" id="IPR045854">
    <property type="entry name" value="NO2/SO3_Rdtase_4Fe4S_sf"/>
</dbReference>
<accession>A0A7I8D7W3</accession>
<proteinExistence type="predicted"/>
<dbReference type="InterPro" id="IPR051329">
    <property type="entry name" value="NIR_SIR_4Fe-4S"/>
</dbReference>
<dbReference type="KEGG" id="sman:C12CBH8_19420"/>
<dbReference type="PANTHER" id="PTHR32439:SF9">
    <property type="entry name" value="BLR3264 PROTEIN"/>
    <property type="match status" value="1"/>
</dbReference>
<dbReference type="Pfam" id="PF03460">
    <property type="entry name" value="NIR_SIR_ferr"/>
    <property type="match status" value="1"/>
</dbReference>
<evidence type="ECO:0000259" key="7">
    <source>
        <dbReference type="Pfam" id="PF01077"/>
    </source>
</evidence>
<dbReference type="InterPro" id="IPR006067">
    <property type="entry name" value="NO2/SO3_Rdtase_4Fe4S_dom"/>
</dbReference>
<dbReference type="Gene3D" id="3.90.480.10">
    <property type="entry name" value="Sulfite Reductase Hemoprotein,Domain 2"/>
    <property type="match status" value="1"/>
</dbReference>
<gene>
    <name evidence="9" type="ORF">C12CBH8_19420</name>
</gene>
<evidence type="ECO:0000256" key="4">
    <source>
        <dbReference type="ARBA" id="ARBA00023002"/>
    </source>
</evidence>
<evidence type="ECO:0000256" key="6">
    <source>
        <dbReference type="ARBA" id="ARBA00023014"/>
    </source>
</evidence>
<dbReference type="GO" id="GO:0046872">
    <property type="term" value="F:metal ion binding"/>
    <property type="evidence" value="ECO:0007669"/>
    <property type="project" value="UniProtKB-KW"/>
</dbReference>
<dbReference type="Gene3D" id="3.30.413.10">
    <property type="entry name" value="Sulfite Reductase Hemoprotein, domain 1"/>
    <property type="match status" value="2"/>
</dbReference>
<keyword evidence="2" id="KW-0349">Heme</keyword>
<dbReference type="GO" id="GO:0020037">
    <property type="term" value="F:heme binding"/>
    <property type="evidence" value="ECO:0007669"/>
    <property type="project" value="InterPro"/>
</dbReference>
<feature type="domain" description="Nitrite/Sulfite reductase ferredoxin-like" evidence="8">
    <location>
        <begin position="45"/>
        <end position="108"/>
    </location>
</feature>
<dbReference type="SUPFAM" id="SSF56014">
    <property type="entry name" value="Nitrite and sulphite reductase 4Fe-4S domain-like"/>
    <property type="match status" value="2"/>
</dbReference>
<keyword evidence="4" id="KW-0560">Oxidoreductase</keyword>
<dbReference type="AlphaFoldDB" id="A0A7I8D7W3"/>
<dbReference type="Proteomes" id="UP000593890">
    <property type="component" value="Chromosome"/>
</dbReference>
<keyword evidence="3" id="KW-0479">Metal-binding</keyword>
<evidence type="ECO:0000259" key="8">
    <source>
        <dbReference type="Pfam" id="PF03460"/>
    </source>
</evidence>
<evidence type="ECO:0000256" key="1">
    <source>
        <dbReference type="ARBA" id="ARBA00022485"/>
    </source>
</evidence>
<feature type="domain" description="Nitrite/sulphite reductase 4Fe-4S" evidence="7">
    <location>
        <begin position="118"/>
        <end position="265"/>
    </location>
</feature>
<dbReference type="GO" id="GO:0016491">
    <property type="term" value="F:oxidoreductase activity"/>
    <property type="evidence" value="ECO:0007669"/>
    <property type="project" value="UniProtKB-KW"/>
</dbReference>
<dbReference type="Pfam" id="PF01077">
    <property type="entry name" value="NIR_SIR"/>
    <property type="match status" value="1"/>
</dbReference>
<keyword evidence="5" id="KW-0408">Iron</keyword>
<dbReference type="RefSeq" id="WP_215533150.1">
    <property type="nucleotide sequence ID" value="NZ_AP023321.1"/>
</dbReference>
<evidence type="ECO:0000256" key="5">
    <source>
        <dbReference type="ARBA" id="ARBA00023004"/>
    </source>
</evidence>
<organism evidence="9 10">
    <name type="scientific">Solibaculum mannosilyticum</name>
    <dbReference type="NCBI Taxonomy" id="2780922"/>
    <lineage>
        <taxon>Bacteria</taxon>
        <taxon>Bacillati</taxon>
        <taxon>Bacillota</taxon>
        <taxon>Clostridia</taxon>
        <taxon>Eubacteriales</taxon>
        <taxon>Oscillospiraceae</taxon>
        <taxon>Solibaculum</taxon>
    </lineage>
</organism>
<evidence type="ECO:0000256" key="2">
    <source>
        <dbReference type="ARBA" id="ARBA00022617"/>
    </source>
</evidence>
<keyword evidence="6" id="KW-0411">Iron-sulfur</keyword>
<dbReference type="PANTHER" id="PTHR32439">
    <property type="entry name" value="FERREDOXIN--NITRITE REDUCTASE, CHLOROPLASTIC"/>
    <property type="match status" value="1"/>
</dbReference>
<evidence type="ECO:0000313" key="9">
    <source>
        <dbReference type="EMBL" id="BCI61303.1"/>
    </source>
</evidence>
<dbReference type="SUPFAM" id="SSF55124">
    <property type="entry name" value="Nitrite/Sulfite reductase N-terminal domain-like"/>
    <property type="match status" value="2"/>
</dbReference>
<dbReference type="GO" id="GO:0051539">
    <property type="term" value="F:4 iron, 4 sulfur cluster binding"/>
    <property type="evidence" value="ECO:0007669"/>
    <property type="project" value="UniProtKB-KW"/>
</dbReference>
<evidence type="ECO:0000313" key="10">
    <source>
        <dbReference type="Proteomes" id="UP000593890"/>
    </source>
</evidence>
<dbReference type="InterPro" id="IPR005117">
    <property type="entry name" value="NiRdtase/SiRdtase_haem-b_fer"/>
</dbReference>
<sequence>MTDYKERFAGDSEQFEQAAKAFFGGEMSKQDYKGISGGFGSYAEKGGASGMLRLRMTAGRVSKQRLAFLVNTMEKYQVPFAKLTTCETIQLHRLKGELIPQIYEEALEAGIFCRGGGGDFPRNVMASPLSGVQVGEAFDIMPYAQAAGDYLLGLIGQVKLPRKLKVAFSNGVGNETHATFRDLGFIAGADGTFTVYSAGGLGSNPKMGLKVAEGVEPHQILYYIKAMVDTFVAHGNYTVRSKARTRYMQDTLGKEGYVKAYQQNAKAALAAGGLDIEPKTVPVTKQGKGELKETRVVAQKQPGLFSVWYHPLGGKLEVKSLRILANAIQDMEDVELRIAPDETLYIINCTADEARKVLEATADGAKNRFECSVACIGGTVCQQGIGDSQALYAACVEAVRQAGIADGALPQVHISGCPSSCGTHQIGAIGFRGGMKPVDGVAKPIFTLHVGGSDAMGNEVFGEDWGAILAQDIPAFLVQLGKMVQETGEGYDAWQSNHIQEMRDLAQEYLL</sequence>